<evidence type="ECO:0000313" key="1">
    <source>
        <dbReference type="EMBL" id="AWK73681.1"/>
    </source>
</evidence>
<organism evidence="1 2">
    <name type="scientific">Rhodococcus oxybenzonivorans</name>
    <dbReference type="NCBI Taxonomy" id="1990687"/>
    <lineage>
        <taxon>Bacteria</taxon>
        <taxon>Bacillati</taxon>
        <taxon>Actinomycetota</taxon>
        <taxon>Actinomycetes</taxon>
        <taxon>Mycobacteriales</taxon>
        <taxon>Nocardiaceae</taxon>
        <taxon>Rhodococcus</taxon>
    </lineage>
</organism>
<gene>
    <name evidence="1" type="ORF">CBI38_21005</name>
</gene>
<sequence>MSDTDRLGDDKVVAILDRAARGINPVLDLALTDPFGIKGRTFVPTPEERSAAEALLDGIGWVLDTIQFPGTASWEKASDDERARWWVTRIGALNTIAVAFPGMFGVLLNRLPIRDLLGFANQALVLVAVAREHGVTERAEQVELLASVLCRREADARALSADGDEPRPDTGETSWRPFALIGALWRTARTLRALTTELDQRPGPGRTYSLLGNVPVIGVVAAYLGERGALARAAKQGEQWISSRAALAPGLRRVR</sequence>
<keyword evidence="2" id="KW-1185">Reference proteome</keyword>
<reference evidence="1 2" key="1">
    <citation type="submission" date="2017-05" db="EMBL/GenBank/DDBJ databases">
        <title>Isolation of Rhodococcus sp. S2-17 biodegrading of BP-3.</title>
        <authorList>
            <person name="Lee Y."/>
            <person name="Kim K.H."/>
            <person name="Chun B.H."/>
            <person name="Jung H.S."/>
            <person name="Jeon C.O."/>
        </authorList>
    </citation>
    <scope>NUCLEOTIDE SEQUENCE [LARGE SCALE GENOMIC DNA]</scope>
    <source>
        <strain evidence="1 2">S2-17</strain>
    </source>
</reference>
<dbReference type="KEGG" id="roz:CBI38_21005"/>
<dbReference type="RefSeq" id="WP_109331904.1">
    <property type="nucleotide sequence ID" value="NZ_CP021354.1"/>
</dbReference>
<dbReference type="AlphaFoldDB" id="A0A2S2BYF4"/>
<protein>
    <submittedName>
        <fullName evidence="1">Uncharacterized protein</fullName>
    </submittedName>
</protein>
<proteinExistence type="predicted"/>
<evidence type="ECO:0000313" key="2">
    <source>
        <dbReference type="Proteomes" id="UP000245711"/>
    </source>
</evidence>
<dbReference type="OrthoDB" id="3825591at2"/>
<name>A0A2S2BYF4_9NOCA</name>
<dbReference type="Proteomes" id="UP000245711">
    <property type="component" value="Chromosome"/>
</dbReference>
<dbReference type="EMBL" id="CP021354">
    <property type="protein sequence ID" value="AWK73681.1"/>
    <property type="molecule type" value="Genomic_DNA"/>
</dbReference>
<accession>A0A2S2BYF4</accession>